<evidence type="ECO:0000256" key="2">
    <source>
        <dbReference type="ARBA" id="ARBA00022448"/>
    </source>
</evidence>
<evidence type="ECO:0000256" key="3">
    <source>
        <dbReference type="ARBA" id="ARBA00022475"/>
    </source>
</evidence>
<evidence type="ECO:0000256" key="1">
    <source>
        <dbReference type="ARBA" id="ARBA00004651"/>
    </source>
</evidence>
<feature type="transmembrane region" description="Helical" evidence="7">
    <location>
        <begin position="240"/>
        <end position="261"/>
    </location>
</feature>
<comment type="caution">
    <text evidence="9">The sequence shown here is derived from an EMBL/GenBank/DDBJ whole genome shotgun (WGS) entry which is preliminary data.</text>
</comment>
<feature type="transmembrane region" description="Helical" evidence="7">
    <location>
        <begin position="114"/>
        <end position="133"/>
    </location>
</feature>
<dbReference type="SUPFAM" id="SSF161098">
    <property type="entry name" value="MetI-like"/>
    <property type="match status" value="1"/>
</dbReference>
<dbReference type="InterPro" id="IPR050366">
    <property type="entry name" value="BP-dependent_transpt_permease"/>
</dbReference>
<dbReference type="Proteomes" id="UP001525968">
    <property type="component" value="Unassembled WGS sequence"/>
</dbReference>
<keyword evidence="4 7" id="KW-0812">Transmembrane</keyword>
<evidence type="ECO:0000256" key="5">
    <source>
        <dbReference type="ARBA" id="ARBA00022989"/>
    </source>
</evidence>
<feature type="transmembrane region" description="Helical" evidence="7">
    <location>
        <begin position="199"/>
        <end position="220"/>
    </location>
</feature>
<proteinExistence type="inferred from homology"/>
<dbReference type="Pfam" id="PF00528">
    <property type="entry name" value="BPD_transp_1"/>
    <property type="match status" value="1"/>
</dbReference>
<keyword evidence="2 7" id="KW-0813">Transport</keyword>
<dbReference type="InterPro" id="IPR035906">
    <property type="entry name" value="MetI-like_sf"/>
</dbReference>
<gene>
    <name evidence="9" type="ORF">N0K08_22690</name>
</gene>
<evidence type="ECO:0000256" key="4">
    <source>
        <dbReference type="ARBA" id="ARBA00022692"/>
    </source>
</evidence>
<evidence type="ECO:0000256" key="6">
    <source>
        <dbReference type="ARBA" id="ARBA00023136"/>
    </source>
</evidence>
<keyword evidence="10" id="KW-1185">Reference proteome</keyword>
<dbReference type="RefSeq" id="WP_261502701.1">
    <property type="nucleotide sequence ID" value="NZ_JAODYH010000017.1"/>
</dbReference>
<reference evidence="9 10" key="1">
    <citation type="submission" date="2022-09" db="EMBL/GenBank/DDBJ databases">
        <title>Draft genome of isolate Be4.</title>
        <authorList>
            <person name="Sanchez-Castro I."/>
            <person name="Martinez-Rodriguez P."/>
            <person name="Descostes M."/>
            <person name="Merroun M."/>
        </authorList>
    </citation>
    <scope>NUCLEOTIDE SEQUENCE [LARGE SCALE GENOMIC DNA]</scope>
    <source>
        <strain evidence="9 10">Be4</strain>
    </source>
</reference>
<organism evidence="9 10">
    <name type="scientific">Acidovorax bellezanensis</name>
    <dbReference type="NCBI Taxonomy" id="2976702"/>
    <lineage>
        <taxon>Bacteria</taxon>
        <taxon>Pseudomonadati</taxon>
        <taxon>Pseudomonadota</taxon>
        <taxon>Betaproteobacteria</taxon>
        <taxon>Burkholderiales</taxon>
        <taxon>Comamonadaceae</taxon>
        <taxon>Acidovorax</taxon>
    </lineage>
</organism>
<keyword evidence="3" id="KW-1003">Cell membrane</keyword>
<keyword evidence="6 7" id="KW-0472">Membrane</keyword>
<evidence type="ECO:0000313" key="10">
    <source>
        <dbReference type="Proteomes" id="UP001525968"/>
    </source>
</evidence>
<dbReference type="PROSITE" id="PS50928">
    <property type="entry name" value="ABC_TM1"/>
    <property type="match status" value="1"/>
</dbReference>
<name>A0ABT2PSJ3_9BURK</name>
<dbReference type="CDD" id="cd06261">
    <property type="entry name" value="TM_PBP2"/>
    <property type="match status" value="1"/>
</dbReference>
<sequence>MMLKINYHALLRPAALFGIGIVLLHLALALAAPWIAPYDPMSLNGGRAEPPSAEFWLGTDVLGRDYLSRLLWGGRTSLLAAFTGVVVAVSVGSMLGVAAAYLGGIFDDIMMRIVDLKLALPGILFVALFTVGFGESLPVLIVLIGMVYFPGVVRIVRAQTLTQVNLGYVKAAQLRGEGTLSIILRELLPNTLDVVYVEFAIRMSHAILLLSALSFLGMGISPPTPDWGLMVSEGVSQLAYAPWLVLAPALFIATLVLGLNFGAEALARALGLDATRGQDAA</sequence>
<dbReference type="EMBL" id="JAODYH010000017">
    <property type="protein sequence ID" value="MCT9813447.1"/>
    <property type="molecule type" value="Genomic_DNA"/>
</dbReference>
<dbReference type="Gene3D" id="1.10.3720.10">
    <property type="entry name" value="MetI-like"/>
    <property type="match status" value="1"/>
</dbReference>
<protein>
    <submittedName>
        <fullName evidence="9">ABC transporter permease</fullName>
    </submittedName>
</protein>
<keyword evidence="5 7" id="KW-1133">Transmembrane helix</keyword>
<dbReference type="InterPro" id="IPR025966">
    <property type="entry name" value="OppC_N"/>
</dbReference>
<evidence type="ECO:0000256" key="7">
    <source>
        <dbReference type="RuleBase" id="RU363032"/>
    </source>
</evidence>
<dbReference type="Pfam" id="PF12911">
    <property type="entry name" value="OppC_N"/>
    <property type="match status" value="1"/>
</dbReference>
<comment type="similarity">
    <text evidence="7">Belongs to the binding-protein-dependent transport system permease family.</text>
</comment>
<feature type="transmembrane region" description="Helical" evidence="7">
    <location>
        <begin position="139"/>
        <end position="156"/>
    </location>
</feature>
<dbReference type="PANTHER" id="PTHR43386:SF25">
    <property type="entry name" value="PEPTIDE ABC TRANSPORTER PERMEASE PROTEIN"/>
    <property type="match status" value="1"/>
</dbReference>
<comment type="subcellular location">
    <subcellularLocation>
        <location evidence="1 7">Cell membrane</location>
        <topology evidence="1 7">Multi-pass membrane protein</topology>
    </subcellularLocation>
</comment>
<evidence type="ECO:0000259" key="8">
    <source>
        <dbReference type="PROSITE" id="PS50928"/>
    </source>
</evidence>
<feature type="domain" description="ABC transmembrane type-1" evidence="8">
    <location>
        <begin position="74"/>
        <end position="263"/>
    </location>
</feature>
<dbReference type="InterPro" id="IPR000515">
    <property type="entry name" value="MetI-like"/>
</dbReference>
<evidence type="ECO:0000313" key="9">
    <source>
        <dbReference type="EMBL" id="MCT9813447.1"/>
    </source>
</evidence>
<feature type="transmembrane region" description="Helical" evidence="7">
    <location>
        <begin position="78"/>
        <end position="102"/>
    </location>
</feature>
<accession>A0ABT2PSJ3</accession>
<dbReference type="PANTHER" id="PTHR43386">
    <property type="entry name" value="OLIGOPEPTIDE TRANSPORT SYSTEM PERMEASE PROTEIN APPC"/>
    <property type="match status" value="1"/>
</dbReference>